<keyword evidence="3" id="KW-0804">Transcription</keyword>
<accession>A0ABU3SG85</accession>
<evidence type="ECO:0000313" key="6">
    <source>
        <dbReference type="Proteomes" id="UP001254257"/>
    </source>
</evidence>
<dbReference type="Pfam" id="PF01381">
    <property type="entry name" value="HTH_3"/>
    <property type="match status" value="1"/>
</dbReference>
<keyword evidence="2" id="KW-0238">DNA-binding</keyword>
<dbReference type="InterPro" id="IPR001387">
    <property type="entry name" value="Cro/C1-type_HTH"/>
</dbReference>
<dbReference type="InterPro" id="IPR010982">
    <property type="entry name" value="Lambda_DNA-bd_dom_sf"/>
</dbReference>
<organism evidence="5 6">
    <name type="scientific">Bosea rubneri</name>
    <dbReference type="NCBI Taxonomy" id="3075434"/>
    <lineage>
        <taxon>Bacteria</taxon>
        <taxon>Pseudomonadati</taxon>
        <taxon>Pseudomonadota</taxon>
        <taxon>Alphaproteobacteria</taxon>
        <taxon>Hyphomicrobiales</taxon>
        <taxon>Boseaceae</taxon>
        <taxon>Bosea</taxon>
    </lineage>
</organism>
<dbReference type="PROSITE" id="PS50943">
    <property type="entry name" value="HTH_CROC1"/>
    <property type="match status" value="1"/>
</dbReference>
<keyword evidence="6" id="KW-1185">Reference proteome</keyword>
<dbReference type="Gene3D" id="1.10.260.40">
    <property type="entry name" value="lambda repressor-like DNA-binding domains"/>
    <property type="match status" value="1"/>
</dbReference>
<protein>
    <submittedName>
        <fullName evidence="5">Helix-turn-helix transcriptional regulator</fullName>
    </submittedName>
</protein>
<dbReference type="CDD" id="cd00093">
    <property type="entry name" value="HTH_XRE"/>
    <property type="match status" value="1"/>
</dbReference>
<dbReference type="SUPFAM" id="SSF47413">
    <property type="entry name" value="lambda repressor-like DNA-binding domains"/>
    <property type="match status" value="1"/>
</dbReference>
<proteinExistence type="predicted"/>
<evidence type="ECO:0000256" key="1">
    <source>
        <dbReference type="ARBA" id="ARBA00023015"/>
    </source>
</evidence>
<comment type="caution">
    <text evidence="5">The sequence shown here is derived from an EMBL/GenBank/DDBJ whole genome shotgun (WGS) entry which is preliminary data.</text>
</comment>
<dbReference type="InterPro" id="IPR050807">
    <property type="entry name" value="TransReg_Diox_bact_type"/>
</dbReference>
<dbReference type="Proteomes" id="UP001254257">
    <property type="component" value="Unassembled WGS sequence"/>
</dbReference>
<evidence type="ECO:0000313" key="5">
    <source>
        <dbReference type="EMBL" id="MDU0343786.1"/>
    </source>
</evidence>
<evidence type="ECO:0000256" key="2">
    <source>
        <dbReference type="ARBA" id="ARBA00023125"/>
    </source>
</evidence>
<gene>
    <name evidence="5" type="ORF">RKE40_28225</name>
</gene>
<evidence type="ECO:0000259" key="4">
    <source>
        <dbReference type="PROSITE" id="PS50943"/>
    </source>
</evidence>
<evidence type="ECO:0000256" key="3">
    <source>
        <dbReference type="ARBA" id="ARBA00023163"/>
    </source>
</evidence>
<dbReference type="PANTHER" id="PTHR46797">
    <property type="entry name" value="HTH-TYPE TRANSCRIPTIONAL REGULATOR"/>
    <property type="match status" value="1"/>
</dbReference>
<name>A0ABU3SG85_9HYPH</name>
<sequence>MDVRQTLGKNMRRIRVAAGLSQDEIAVRMGVEQTYVSGLERGVRNPTLTTLERAAMALNVKITELLERPSS</sequence>
<dbReference type="EMBL" id="JAWDID010000085">
    <property type="protein sequence ID" value="MDU0343786.1"/>
    <property type="molecule type" value="Genomic_DNA"/>
</dbReference>
<keyword evidence="1" id="KW-0805">Transcription regulation</keyword>
<dbReference type="SMART" id="SM00530">
    <property type="entry name" value="HTH_XRE"/>
    <property type="match status" value="1"/>
</dbReference>
<dbReference type="RefSeq" id="WP_316021481.1">
    <property type="nucleotide sequence ID" value="NZ_JAWDID010000085.1"/>
</dbReference>
<reference evidence="5 6" key="1">
    <citation type="submission" date="2023-09" db="EMBL/GenBank/DDBJ databases">
        <title>Whole genome shotgun sequencing (WGS) of Bosea sp. ZW T0_25, isolated from stored onions (Allium cepa).</title>
        <authorList>
            <person name="Stoll D.A."/>
            <person name="Huch M."/>
        </authorList>
    </citation>
    <scope>NUCLEOTIDE SEQUENCE [LARGE SCALE GENOMIC DNA]</scope>
    <source>
        <strain evidence="5 6">ZW T0_25</strain>
    </source>
</reference>
<dbReference type="PANTHER" id="PTHR46797:SF23">
    <property type="entry name" value="HTH-TYPE TRANSCRIPTIONAL REGULATOR SUTR"/>
    <property type="match status" value="1"/>
</dbReference>
<feature type="domain" description="HTH cro/C1-type" evidence="4">
    <location>
        <begin position="11"/>
        <end position="65"/>
    </location>
</feature>